<dbReference type="SUPFAM" id="SSF53335">
    <property type="entry name" value="S-adenosyl-L-methionine-dependent methyltransferases"/>
    <property type="match status" value="1"/>
</dbReference>
<dbReference type="Pfam" id="PF26188">
    <property type="entry name" value="RESC6"/>
    <property type="match status" value="1"/>
</dbReference>
<dbReference type="GO" id="GO:0005759">
    <property type="term" value="C:mitochondrial matrix"/>
    <property type="evidence" value="ECO:0007669"/>
    <property type="project" value="TreeGrafter"/>
</dbReference>
<dbReference type="GO" id="GO:0035770">
    <property type="term" value="C:ribonucleoprotein granule"/>
    <property type="evidence" value="ECO:0007669"/>
    <property type="project" value="TreeGrafter"/>
</dbReference>
<dbReference type="InterPro" id="IPR058917">
    <property type="entry name" value="RESC6_dom"/>
</dbReference>
<dbReference type="EMBL" id="HBEQ01004585">
    <property type="protein sequence ID" value="CAD8516180.1"/>
    <property type="molecule type" value="Transcribed_RNA"/>
</dbReference>
<dbReference type="InterPro" id="IPR029063">
    <property type="entry name" value="SAM-dependent_MTases_sf"/>
</dbReference>
<dbReference type="GO" id="GO:0003723">
    <property type="term" value="F:RNA binding"/>
    <property type="evidence" value="ECO:0007669"/>
    <property type="project" value="TreeGrafter"/>
</dbReference>
<evidence type="ECO:0000256" key="1">
    <source>
        <dbReference type="SAM" id="MobiDB-lite"/>
    </source>
</evidence>
<feature type="compositionally biased region" description="Basic and acidic residues" evidence="1">
    <location>
        <begin position="899"/>
        <end position="921"/>
    </location>
</feature>
<sequence length="989" mass="107415">MSSTQVQLNQELARKTLAADVLTIVRDSVDKFNLVNCGTALQRLAKCPDTHRLLSPTSSALPGVPRILQEQFARLLDAAARLVSKDPRHVESRQIASMLWACGKLELGHRAADLVEGIETAAIMHASKFNPQELANAIWGAAKLGLDPSRSELVRAVADAIAVSLPRTSAAPGGPQRDPKGGRPGGWRANAHREWTPQGISNVAMSLAKLDADVTHGEGVSTTGGGFKYGRVFGEVCAAAKARAEDFNPQEVANILHALAKLTAGDGDGDGGGRTIVGSFERTAREVTEALASRITRRWIEAQRLEPKHVANMSWACAKMGAAGGDDLAGALATAAATLAPRMNTQELSMCAWSAAAFGSGRWPADCAETVARAFGNRASEATPRQLAKAAMAYAKLGTLHPRLMDAVANAVLALEQPFTSALNPQDVANLAWSFSKLGFKKKRLFDAISAAFVAHLGEDEARFSSQQLTMIVCAFGLLDFKDESMLNAAMGAMSKERVAEFNPRDLTNTSWALAALGVNAEAKPDLVERIGRTARKRLDEFNSQELLKFLGAFERLGGKDSKLAKAVSKQRTLSYEFPALSTHAESSFVKLSSKTPTSYQGTDRVRVDDSCGGWGRGNTGVALWEGSFVLAEWLSRQSTPTGSDEMAEVMRGAWGPNESGGWRGMTGVELGAGLGLPSIVASKLGLEMVATDGDDDVLELLSQNIETNTSPEAKARVSRLVWGCDEPLEHLGLSEPPKLILASDVVYGNDPQKWKLLVKTMCDLSGPSTLVVIGNVQRYPVHHPMAETKFFSEATARDFERTEVPVTSLHPDFRRTGGGACVIHLFRRRPESLKRSRSDSDVSERKVKKSKKEKKDSKKKDKKRKRDRSESTDSSDDSDGADNGGRRWKSGVESGKASAKEKDKKSKNKDDAWGDPPGKDFNVDPISEDDYFMKNHEFAAWLKHVHGVYFTDLLAEKARTLFKDFVEEWNGRRLPRSVYEGVTITGRR</sequence>
<evidence type="ECO:0000259" key="2">
    <source>
        <dbReference type="Pfam" id="PF07671"/>
    </source>
</evidence>
<dbReference type="GO" id="GO:0044528">
    <property type="term" value="P:regulation of mitochondrial mRNA stability"/>
    <property type="evidence" value="ECO:0007669"/>
    <property type="project" value="TreeGrafter"/>
</dbReference>
<feature type="domain" description="DUF1601" evidence="2">
    <location>
        <begin position="244"/>
        <end position="256"/>
    </location>
</feature>
<evidence type="ECO:0000313" key="4">
    <source>
        <dbReference type="EMBL" id="CAD8516180.1"/>
    </source>
</evidence>
<dbReference type="AlphaFoldDB" id="A0A7S0NIL7"/>
<dbReference type="Pfam" id="PF07671">
    <property type="entry name" value="DUF1601"/>
    <property type="match status" value="2"/>
</dbReference>
<dbReference type="PANTHER" id="PTHR21228:SF40">
    <property type="entry name" value="LD45607P"/>
    <property type="match status" value="1"/>
</dbReference>
<feature type="compositionally biased region" description="Basic and acidic residues" evidence="1">
    <location>
        <begin position="833"/>
        <end position="846"/>
    </location>
</feature>
<dbReference type="Gene3D" id="3.40.50.150">
    <property type="entry name" value="Vaccinia Virus protein VP39"/>
    <property type="match status" value="1"/>
</dbReference>
<feature type="domain" description="DUF1601" evidence="2">
    <location>
        <begin position="126"/>
        <end position="137"/>
    </location>
</feature>
<protein>
    <submittedName>
        <fullName evidence="4">Uncharacterized protein</fullName>
    </submittedName>
</protein>
<dbReference type="PANTHER" id="PTHR21228">
    <property type="entry name" value="FAST LEU-RICH DOMAIN-CONTAINING"/>
    <property type="match status" value="1"/>
</dbReference>
<organism evidence="4">
    <name type="scientific">Micromonas pusilla</name>
    <name type="common">Picoplanktonic green alga</name>
    <name type="synonym">Chromulina pusilla</name>
    <dbReference type="NCBI Taxonomy" id="38833"/>
    <lineage>
        <taxon>Eukaryota</taxon>
        <taxon>Viridiplantae</taxon>
        <taxon>Chlorophyta</taxon>
        <taxon>Mamiellophyceae</taxon>
        <taxon>Mamiellales</taxon>
        <taxon>Mamiellaceae</taxon>
        <taxon>Micromonas</taxon>
    </lineage>
</organism>
<name>A0A7S0NIL7_MICPS</name>
<evidence type="ECO:0000259" key="3">
    <source>
        <dbReference type="Pfam" id="PF26188"/>
    </source>
</evidence>
<accession>A0A7S0NIL7</accession>
<dbReference type="InterPro" id="IPR050870">
    <property type="entry name" value="FAST_kinase"/>
</dbReference>
<reference evidence="4" key="1">
    <citation type="submission" date="2021-01" db="EMBL/GenBank/DDBJ databases">
        <authorList>
            <person name="Corre E."/>
            <person name="Pelletier E."/>
            <person name="Niang G."/>
            <person name="Scheremetjew M."/>
            <person name="Finn R."/>
            <person name="Kale V."/>
            <person name="Holt S."/>
            <person name="Cochrane G."/>
            <person name="Meng A."/>
            <person name="Brown T."/>
            <person name="Cohen L."/>
        </authorList>
    </citation>
    <scope>NUCLEOTIDE SEQUENCE</scope>
    <source>
        <strain evidence="4">CCMP1723</strain>
    </source>
</reference>
<proteinExistence type="predicted"/>
<dbReference type="GO" id="GO:0000963">
    <property type="term" value="P:mitochondrial RNA processing"/>
    <property type="evidence" value="ECO:0007669"/>
    <property type="project" value="TreeGrafter"/>
</dbReference>
<dbReference type="InterPro" id="IPR019410">
    <property type="entry name" value="Methyltransf_16"/>
</dbReference>
<feature type="domain" description="RNA-editing substrate-binding complex 6 protein" evidence="3">
    <location>
        <begin position="423"/>
        <end position="569"/>
    </location>
</feature>
<dbReference type="InterPro" id="IPR011632">
    <property type="entry name" value="DUF1601"/>
</dbReference>
<feature type="region of interest" description="Disordered" evidence="1">
    <location>
        <begin position="833"/>
        <end position="921"/>
    </location>
</feature>
<gene>
    <name evidence="4" type="ORF">MCOM1403_LOCUS3605</name>
</gene>
<dbReference type="Pfam" id="PF10294">
    <property type="entry name" value="Methyltransf_16"/>
    <property type="match status" value="1"/>
</dbReference>
<feature type="region of interest" description="Disordered" evidence="1">
    <location>
        <begin position="167"/>
        <end position="191"/>
    </location>
</feature>